<dbReference type="EMBL" id="QCYH01000019">
    <property type="protein sequence ID" value="PVA08712.1"/>
    <property type="molecule type" value="Genomic_DNA"/>
</dbReference>
<name>A0A2T7G2Q9_9RHOB</name>
<dbReference type="AlphaFoldDB" id="A0A2T7G2Q9"/>
<sequence>MQRVKHADRKLQTRVKIVIGEAVVRAGASHLPVEEIEAVLAYYVQTGGTDALRAFVKDHARPANGGSAATRRDDVEVESLDQSEGTQQ</sequence>
<gene>
    <name evidence="2" type="ORF">DC366_17755</name>
</gene>
<protein>
    <submittedName>
        <fullName evidence="2">Uncharacterized protein</fullName>
    </submittedName>
</protein>
<evidence type="ECO:0000313" key="3">
    <source>
        <dbReference type="Proteomes" id="UP000244446"/>
    </source>
</evidence>
<dbReference type="Proteomes" id="UP000244446">
    <property type="component" value="Unassembled WGS sequence"/>
</dbReference>
<organism evidence="2 3">
    <name type="scientific">Pelagivirga sediminicola</name>
    <dbReference type="NCBI Taxonomy" id="2170575"/>
    <lineage>
        <taxon>Bacteria</taxon>
        <taxon>Pseudomonadati</taxon>
        <taxon>Pseudomonadota</taxon>
        <taxon>Alphaproteobacteria</taxon>
        <taxon>Rhodobacterales</taxon>
        <taxon>Paracoccaceae</taxon>
        <taxon>Pelagivirga</taxon>
    </lineage>
</organism>
<reference evidence="2 3" key="1">
    <citation type="submission" date="2018-04" db="EMBL/GenBank/DDBJ databases">
        <title>Pelagivirga bohaiensis gen. nov., sp. nov., a bacterium isolated from the Bohai Sea.</title>
        <authorList>
            <person name="Ji X."/>
        </authorList>
    </citation>
    <scope>NUCLEOTIDE SEQUENCE [LARGE SCALE GENOMIC DNA]</scope>
    <source>
        <strain evidence="2 3">BH-SD19</strain>
    </source>
</reference>
<comment type="caution">
    <text evidence="2">The sequence shown here is derived from an EMBL/GenBank/DDBJ whole genome shotgun (WGS) entry which is preliminary data.</text>
</comment>
<dbReference type="OrthoDB" id="9840709at2"/>
<evidence type="ECO:0000313" key="2">
    <source>
        <dbReference type="EMBL" id="PVA08712.1"/>
    </source>
</evidence>
<evidence type="ECO:0000256" key="1">
    <source>
        <dbReference type="SAM" id="MobiDB-lite"/>
    </source>
</evidence>
<dbReference type="RefSeq" id="WP_108693530.1">
    <property type="nucleotide sequence ID" value="NZ_QCYH01000019.1"/>
</dbReference>
<keyword evidence="3" id="KW-1185">Reference proteome</keyword>
<accession>A0A2T7G2Q9</accession>
<proteinExistence type="predicted"/>
<feature type="region of interest" description="Disordered" evidence="1">
    <location>
        <begin position="61"/>
        <end position="88"/>
    </location>
</feature>